<dbReference type="SUPFAM" id="SSF52047">
    <property type="entry name" value="RNI-like"/>
    <property type="match status" value="1"/>
</dbReference>
<dbReference type="PANTHER" id="PTHR24114:SF2">
    <property type="entry name" value="F-BOX DOMAIN-CONTAINING PROTEIN-RELATED"/>
    <property type="match status" value="1"/>
</dbReference>
<gene>
    <name evidence="3" type="ORF">ACHHYP_08760</name>
</gene>
<dbReference type="InterPro" id="IPR032675">
    <property type="entry name" value="LRR_dom_sf"/>
</dbReference>
<dbReference type="InterPro" id="IPR002048">
    <property type="entry name" value="EF_hand_dom"/>
</dbReference>
<organism evidence="3 4">
    <name type="scientific">Achlya hypogyna</name>
    <name type="common">Oomycete</name>
    <name type="synonym">Protoachlya hypogyna</name>
    <dbReference type="NCBI Taxonomy" id="1202772"/>
    <lineage>
        <taxon>Eukaryota</taxon>
        <taxon>Sar</taxon>
        <taxon>Stramenopiles</taxon>
        <taxon>Oomycota</taxon>
        <taxon>Saprolegniomycetes</taxon>
        <taxon>Saprolegniales</taxon>
        <taxon>Achlyaceae</taxon>
        <taxon>Achlya</taxon>
    </lineage>
</organism>
<keyword evidence="4" id="KW-1185">Reference proteome</keyword>
<protein>
    <recommendedName>
        <fullName evidence="2">EF-hand domain-containing protein</fullName>
    </recommendedName>
</protein>
<dbReference type="PROSITE" id="PS50222">
    <property type="entry name" value="EF_HAND_2"/>
    <property type="match status" value="2"/>
</dbReference>
<feature type="domain" description="EF-hand" evidence="2">
    <location>
        <begin position="508"/>
        <end position="543"/>
    </location>
</feature>
<sequence>MIATSTLTASLTPEEKFLKFTGLKFPDPPAARNGVLVASPEDNLARTNTDPRYGGKTAKPAFAELFRAMVRRQYKEVIPRDCQRLPEIDLDAYRAVVPECDDEPDFDTMLTDPFTARHEFAAQCLTKNVLPSAGLLLRSTISQEINVSHMGIGDDVAVVWAAAIGGVPNVTSLNLRNNRLTDAGLPSVIAALTTKPEIVVLDLSENKLDGEAINALAAYLAEQSCALQELRLSRADVDDIEIGPVRALHTNTSVHLLDLSHNLLGSHERRRKDASVLVGGEAIGAMLRVNRTLRSLDLSWNTLRLRGASALGQSLAANSSLLELLLAYNAIGEVGAAALGVALGSNGGSKLERVDIADNNVSAQAALVLSQTILANERLTHLTLDGNPLGSQGGRSLFHAVAQCPNKRLHLSMERCNFDVHVHNASKFNPDDVSGKYELNLAVPYERSIAIELVRCATLKNGCRFKSIQYLPPSLPQPLSRRPSTYVGPVAVHVALQITQPPTPHTHCSRDELENLFRKLDADASNAIDETELARGMRRLGFDAREADVHKLIARYDLDGTGTIEINEFVEMMSWLDAQAQLKLQAQSVRQVVDLATNEPLEIPSAGQWLVDFVDLRLPADAIEAESLSVVGLEHLLRNIKENSNKVQLLNVAKQGMVLSSSQAQTILDHIMEGLDMVHAMASLLPHMIDCRNACIFIDANLSEASRIRLQHLLLQAYGPIVGMASDHYKLDLSDALDRSTAKKLLEMHNKCALEWPKRHDQPTEERCFRNATHSGSPILIDAKMLTWHFGVLEFDFVHRVRPAKGTAPLSATRFAQVLAKLQMDPHFDVPPWRKRGKEIVQRSPRVYSRLRALRDAKHSGPAVVDRAAITRPGENGDLVLTARRLLMELQAALCSRFVVTSQAKAILLQWPPAFQATRIDAVVLLFDRLLDLHNFYQIEAVLTEDEVAQCLHRLGWLNVWTPLIPEMYYELDMAIYEERQVTKYLIDLALAEPGENWVGETFGWSLDTTIPGWKLNAQWTNEATMPRKGILRLEYYSGADQGCSPIWSVRHRLSQHMLATPLSPDELDDFRRTVAM</sequence>
<accession>A0A1V9ZJY5</accession>
<dbReference type="Pfam" id="PF13499">
    <property type="entry name" value="EF-hand_7"/>
    <property type="match status" value="1"/>
</dbReference>
<dbReference type="SMART" id="SM00054">
    <property type="entry name" value="EFh"/>
    <property type="match status" value="2"/>
</dbReference>
<dbReference type="Pfam" id="PF13516">
    <property type="entry name" value="LRR_6"/>
    <property type="match status" value="3"/>
</dbReference>
<dbReference type="InterPro" id="IPR018247">
    <property type="entry name" value="EF_Hand_1_Ca_BS"/>
</dbReference>
<proteinExistence type="predicted"/>
<comment type="caution">
    <text evidence="3">The sequence shown here is derived from an EMBL/GenBank/DDBJ whole genome shotgun (WGS) entry which is preliminary data.</text>
</comment>
<dbReference type="PROSITE" id="PS00018">
    <property type="entry name" value="EF_HAND_1"/>
    <property type="match status" value="2"/>
</dbReference>
<evidence type="ECO:0000313" key="4">
    <source>
        <dbReference type="Proteomes" id="UP000243579"/>
    </source>
</evidence>
<dbReference type="InterPro" id="IPR011992">
    <property type="entry name" value="EF-hand-dom_pair"/>
</dbReference>
<dbReference type="Gene3D" id="1.10.238.10">
    <property type="entry name" value="EF-hand"/>
    <property type="match status" value="1"/>
</dbReference>
<reference evidence="3 4" key="1">
    <citation type="journal article" date="2014" name="Genome Biol. Evol.">
        <title>The secreted proteins of Achlya hypogyna and Thraustotheca clavata identify the ancestral oomycete secretome and reveal gene acquisitions by horizontal gene transfer.</title>
        <authorList>
            <person name="Misner I."/>
            <person name="Blouin N."/>
            <person name="Leonard G."/>
            <person name="Richards T.A."/>
            <person name="Lane C.E."/>
        </authorList>
    </citation>
    <scope>NUCLEOTIDE SEQUENCE [LARGE SCALE GENOMIC DNA]</scope>
    <source>
        <strain evidence="3 4">ATCC 48635</strain>
    </source>
</reference>
<dbReference type="EMBL" id="JNBR01000087">
    <property type="protein sequence ID" value="OQR98298.1"/>
    <property type="molecule type" value="Genomic_DNA"/>
</dbReference>
<dbReference type="InterPro" id="IPR001611">
    <property type="entry name" value="Leu-rich_rpt"/>
</dbReference>
<dbReference type="Proteomes" id="UP000243579">
    <property type="component" value="Unassembled WGS sequence"/>
</dbReference>
<dbReference type="Gene3D" id="3.80.10.10">
    <property type="entry name" value="Ribonuclease Inhibitor"/>
    <property type="match status" value="1"/>
</dbReference>
<dbReference type="GO" id="GO:0005509">
    <property type="term" value="F:calcium ion binding"/>
    <property type="evidence" value="ECO:0007669"/>
    <property type="project" value="InterPro"/>
</dbReference>
<dbReference type="STRING" id="1202772.A0A1V9ZJY5"/>
<dbReference type="PANTHER" id="PTHR24114">
    <property type="entry name" value="LEUCINE RICH REPEAT FAMILY PROTEIN"/>
    <property type="match status" value="1"/>
</dbReference>
<dbReference type="CDD" id="cd00051">
    <property type="entry name" value="EFh"/>
    <property type="match status" value="1"/>
</dbReference>
<dbReference type="SMART" id="SM00368">
    <property type="entry name" value="LRR_RI"/>
    <property type="match status" value="6"/>
</dbReference>
<name>A0A1V9ZJY5_ACHHY</name>
<dbReference type="InterPro" id="IPR052394">
    <property type="entry name" value="LRR-containing"/>
</dbReference>
<evidence type="ECO:0000259" key="2">
    <source>
        <dbReference type="PROSITE" id="PS50222"/>
    </source>
</evidence>
<dbReference type="AlphaFoldDB" id="A0A1V9ZJY5"/>
<evidence type="ECO:0000313" key="3">
    <source>
        <dbReference type="EMBL" id="OQR98298.1"/>
    </source>
</evidence>
<feature type="domain" description="EF-hand" evidence="2">
    <location>
        <begin position="544"/>
        <end position="579"/>
    </location>
</feature>
<dbReference type="OrthoDB" id="186812at2759"/>
<keyword evidence="1" id="KW-0106">Calcium</keyword>
<evidence type="ECO:0000256" key="1">
    <source>
        <dbReference type="ARBA" id="ARBA00022837"/>
    </source>
</evidence>
<dbReference type="SUPFAM" id="SSF47473">
    <property type="entry name" value="EF-hand"/>
    <property type="match status" value="1"/>
</dbReference>